<dbReference type="OrthoDB" id="10313877at2759"/>
<reference evidence="2" key="1">
    <citation type="submission" date="2013-02" db="EMBL/GenBank/DDBJ databases">
        <authorList>
            <consortium name="The Broad Institute Genome Sequencing Platform"/>
            <person name="Cuomo C."/>
            <person name="Becnel J."/>
            <person name="Sanscrainte N."/>
            <person name="Walker B."/>
            <person name="Young S.K."/>
            <person name="Zeng Q."/>
            <person name="Gargeya S."/>
            <person name="Fitzgerald M."/>
            <person name="Haas B."/>
            <person name="Abouelleil A."/>
            <person name="Alvarado L."/>
            <person name="Arachchi H.M."/>
            <person name="Berlin A.M."/>
            <person name="Chapman S.B."/>
            <person name="Dewar J."/>
            <person name="Goldberg J."/>
            <person name="Griggs A."/>
            <person name="Gujja S."/>
            <person name="Hansen M."/>
            <person name="Howarth C."/>
            <person name="Imamovic A."/>
            <person name="Larimer J."/>
            <person name="McCowan C."/>
            <person name="Murphy C."/>
            <person name="Neiman D."/>
            <person name="Pearson M."/>
            <person name="Priest M."/>
            <person name="Roberts A."/>
            <person name="Saif S."/>
            <person name="Shea T."/>
            <person name="Sisk P."/>
            <person name="Sykes S."/>
            <person name="Wortman J."/>
            <person name="Nusbaum C."/>
            <person name="Birren B."/>
        </authorList>
    </citation>
    <scope>NUCLEOTIDE SEQUENCE [LARGE SCALE GENOMIC DNA]</scope>
    <source>
        <strain evidence="2">PRA339</strain>
    </source>
</reference>
<organism evidence="1 2">
    <name type="scientific">Anncaliia algerae PRA339</name>
    <dbReference type="NCBI Taxonomy" id="1288291"/>
    <lineage>
        <taxon>Eukaryota</taxon>
        <taxon>Fungi</taxon>
        <taxon>Fungi incertae sedis</taxon>
        <taxon>Microsporidia</taxon>
        <taxon>Tubulinosematoidea</taxon>
        <taxon>Tubulinosematidae</taxon>
        <taxon>Anncaliia</taxon>
    </lineage>
</organism>
<protein>
    <submittedName>
        <fullName evidence="1">Uncharacterized protein</fullName>
    </submittedName>
</protein>
<gene>
    <name evidence="1" type="ORF">H312_03045</name>
</gene>
<dbReference type="STRING" id="1288291.A0A059EXK6"/>
<evidence type="ECO:0000313" key="2">
    <source>
        <dbReference type="Proteomes" id="UP000030655"/>
    </source>
</evidence>
<name>A0A059EXK6_9MICR</name>
<evidence type="ECO:0000313" key="1">
    <source>
        <dbReference type="EMBL" id="KCZ79572.1"/>
    </source>
</evidence>
<reference evidence="1 2" key="2">
    <citation type="submission" date="2014-03" db="EMBL/GenBank/DDBJ databases">
        <title>The Genome Sequence of Anncaliia algerae insect isolate PRA339.</title>
        <authorList>
            <consortium name="The Broad Institute Genome Sequencing Platform"/>
            <consortium name="The Broad Institute Genome Sequencing Center for Infectious Disease"/>
            <person name="Cuomo C."/>
            <person name="Becnel J."/>
            <person name="Sanscrainte N."/>
            <person name="Walker B."/>
            <person name="Young S.K."/>
            <person name="Zeng Q."/>
            <person name="Gargeya S."/>
            <person name="Fitzgerald M."/>
            <person name="Haas B."/>
            <person name="Abouelleil A."/>
            <person name="Alvarado L."/>
            <person name="Arachchi H.M."/>
            <person name="Berlin A.M."/>
            <person name="Chapman S.B."/>
            <person name="Dewar J."/>
            <person name="Goldberg J."/>
            <person name="Griggs A."/>
            <person name="Gujja S."/>
            <person name="Hansen M."/>
            <person name="Howarth C."/>
            <person name="Imamovic A."/>
            <person name="Larimer J."/>
            <person name="McCowan C."/>
            <person name="Murphy C."/>
            <person name="Neiman D."/>
            <person name="Pearson M."/>
            <person name="Priest M."/>
            <person name="Roberts A."/>
            <person name="Saif S."/>
            <person name="Shea T."/>
            <person name="Sisk P."/>
            <person name="Sykes S."/>
            <person name="Wortman J."/>
            <person name="Nusbaum C."/>
            <person name="Birren B."/>
        </authorList>
    </citation>
    <scope>NUCLEOTIDE SEQUENCE [LARGE SCALE GENOMIC DNA]</scope>
    <source>
        <strain evidence="1 2">PRA339</strain>
    </source>
</reference>
<keyword evidence="2" id="KW-1185">Reference proteome</keyword>
<dbReference type="VEuPathDB" id="MicrosporidiaDB:H312_03045"/>
<dbReference type="HOGENOM" id="CLU_349817_0_0_1"/>
<sequence length="805" mass="96494">MKQSRNKDTVEKKGIPPYITSESIEKWCYDPMQVSIIYSKHLLNPSKDFYDAVESFFYHDENICFECLDRYYEFKNKIVKRQDIDVLKQHDIRRIRKFFAEKKYKRPLIEIFKYNWYVLNEEDIRMEFFDILKACLEKKLSVFNVLTFTHVYLLLFNDELITKYIMKSIGAHFSKNSLFVQTESEEWEFLLNFSEYYSNTVYEASKYKNFSIKGWCTAMFIYLAIDGTYYDERIVSILNRLFFDKDFNVQRKMEIFMVICAFVKRKKGMANKFEDVFKNILEYDFFHYIKNNLVGETQITNSMIFWQPIHFYLNFFPEFAKIKLEKEYYDFFSEFTDEYFKKELFKIILKNAYCITNVKSFEISFPFFEEMILNILKIDDVKKTYFYELNPEFTKICVLKAYNFTFKANKYVESDWDSLYIILNKWYNITVVILRENRMKLSYNIKELSGFILLLYFDISYYLQQCGQNKVLAVYKNFKKNLLNLFTNAPRSFYNELDQEKLTYINTIKYFFAEEKSFSQIYNFLDENILTQIIDKQSTFCTKFGYHSIYFTEFLVILSKCKRISMNLYLKIFMMLLTQMMQKEILELLCFLVNKIELHRRDYTNNFILDMDWVQALEDKVIEEETLEIKLILAARHFKFLIDNKLIYNEQTVDKIKRICSKLGISSINEFAAKSPSNLYSSEQELKKSSVNEEIPRSSSTLHPIGPDYKFISKKTSNNEFYKPENDVSSYNKSEPKNIYAYSFNESSSSRKNPDLIPDQKSSSLYYQTSSDIINSKSISKNIIGSYDQSISENDQYISGKDITE</sequence>
<dbReference type="AlphaFoldDB" id="A0A059EXK6"/>
<accession>A0A059EXK6</accession>
<proteinExistence type="predicted"/>
<dbReference type="Proteomes" id="UP000030655">
    <property type="component" value="Unassembled WGS sequence"/>
</dbReference>
<dbReference type="EMBL" id="KK365256">
    <property type="protein sequence ID" value="KCZ79572.1"/>
    <property type="molecule type" value="Genomic_DNA"/>
</dbReference>